<proteinExistence type="predicted"/>
<feature type="region of interest" description="Disordered" evidence="1">
    <location>
        <begin position="53"/>
        <end position="87"/>
    </location>
</feature>
<feature type="signal peptide" evidence="2">
    <location>
        <begin position="1"/>
        <end position="18"/>
    </location>
</feature>
<reference evidence="3" key="1">
    <citation type="submission" date="2015-04" db="UniProtKB">
        <authorList>
            <consortium name="EnsemblPlants"/>
        </authorList>
    </citation>
    <scope>IDENTIFICATION</scope>
</reference>
<keyword evidence="2" id="KW-0732">Signal</keyword>
<evidence type="ECO:0000256" key="2">
    <source>
        <dbReference type="SAM" id="SignalP"/>
    </source>
</evidence>
<feature type="chain" id="PRO_5002357449" evidence="2">
    <location>
        <begin position="19"/>
        <end position="110"/>
    </location>
</feature>
<dbReference type="Proteomes" id="UP000008021">
    <property type="component" value="Chromosome 5"/>
</dbReference>
<dbReference type="AlphaFoldDB" id="A0A0E0DN25"/>
<name>A0A0E0DN25_9ORYZ</name>
<organism evidence="3">
    <name type="scientific">Oryza meridionalis</name>
    <dbReference type="NCBI Taxonomy" id="40149"/>
    <lineage>
        <taxon>Eukaryota</taxon>
        <taxon>Viridiplantae</taxon>
        <taxon>Streptophyta</taxon>
        <taxon>Embryophyta</taxon>
        <taxon>Tracheophyta</taxon>
        <taxon>Spermatophyta</taxon>
        <taxon>Magnoliopsida</taxon>
        <taxon>Liliopsida</taxon>
        <taxon>Poales</taxon>
        <taxon>Poaceae</taxon>
        <taxon>BOP clade</taxon>
        <taxon>Oryzoideae</taxon>
        <taxon>Oryzeae</taxon>
        <taxon>Oryzinae</taxon>
        <taxon>Oryza</taxon>
    </lineage>
</organism>
<keyword evidence="4" id="KW-1185">Reference proteome</keyword>
<protein>
    <submittedName>
        <fullName evidence="3">Uncharacterized protein</fullName>
    </submittedName>
</protein>
<evidence type="ECO:0000313" key="4">
    <source>
        <dbReference type="Proteomes" id="UP000008021"/>
    </source>
</evidence>
<evidence type="ECO:0000313" key="3">
    <source>
        <dbReference type="EnsemblPlants" id="OMERI05G05570.1"/>
    </source>
</evidence>
<dbReference type="Gramene" id="OMERI05G05570.1">
    <property type="protein sequence ID" value="OMERI05G05570.1"/>
    <property type="gene ID" value="OMERI05G05570"/>
</dbReference>
<evidence type="ECO:0000256" key="1">
    <source>
        <dbReference type="SAM" id="MobiDB-lite"/>
    </source>
</evidence>
<reference evidence="3" key="2">
    <citation type="submission" date="2018-05" db="EMBL/GenBank/DDBJ databases">
        <title>OmerRS3 (Oryza meridionalis Reference Sequence Version 3).</title>
        <authorList>
            <person name="Zhang J."/>
            <person name="Kudrna D."/>
            <person name="Lee S."/>
            <person name="Talag J."/>
            <person name="Welchert J."/>
            <person name="Wing R.A."/>
        </authorList>
    </citation>
    <scope>NUCLEOTIDE SEQUENCE [LARGE SCALE GENOMIC DNA]</scope>
    <source>
        <strain evidence="3">cv. OR44</strain>
    </source>
</reference>
<accession>A0A0E0DN25</accession>
<sequence>MATARLLLVLTVAAGSGGLLLLQRPAAGEGAAAAAIKPASGANLEIRTSLEADLDQFEDNHPSRGRMESLRDKPTKGQSQSRSDGRRFTVQIDKYGLNYNYCKVKSMAEK</sequence>
<feature type="compositionally biased region" description="Basic and acidic residues" evidence="1">
    <location>
        <begin position="58"/>
        <end position="75"/>
    </location>
</feature>
<dbReference type="EnsemblPlants" id="OMERI05G05570.1">
    <property type="protein sequence ID" value="OMERI05G05570.1"/>
    <property type="gene ID" value="OMERI05G05570"/>
</dbReference>
<dbReference type="HOGENOM" id="CLU_2175030_0_0_1"/>